<keyword evidence="3" id="KW-1185">Reference proteome</keyword>
<keyword evidence="1" id="KW-1133">Transmembrane helix</keyword>
<proteinExistence type="predicted"/>
<evidence type="ECO:0000313" key="3">
    <source>
        <dbReference type="Proteomes" id="UP000565572"/>
    </source>
</evidence>
<sequence length="46" mass="5352">MSERTRLAERLRTKPTWRDGDLVWLGLLLSVVSAVLMIALVWWLVT</sequence>
<comment type="caution">
    <text evidence="2">The sequence shown here is derived from an EMBL/GenBank/DDBJ whole genome shotgun (WGS) entry which is preliminary data.</text>
</comment>
<dbReference type="Proteomes" id="UP000565572">
    <property type="component" value="Unassembled WGS sequence"/>
</dbReference>
<evidence type="ECO:0000256" key="1">
    <source>
        <dbReference type="SAM" id="Phobius"/>
    </source>
</evidence>
<feature type="transmembrane region" description="Helical" evidence="1">
    <location>
        <begin position="21"/>
        <end position="45"/>
    </location>
</feature>
<dbReference type="RefSeq" id="WP_183337182.1">
    <property type="nucleotide sequence ID" value="NZ_JACHZG010000001.1"/>
</dbReference>
<evidence type="ECO:0000313" key="2">
    <source>
        <dbReference type="EMBL" id="MBB3326193.1"/>
    </source>
</evidence>
<protein>
    <submittedName>
        <fullName evidence="2">Uncharacterized protein</fullName>
    </submittedName>
</protein>
<name>A0A7W5JTZ9_9ACTN</name>
<gene>
    <name evidence="2" type="ORF">FHX39_001137</name>
</gene>
<dbReference type="AlphaFoldDB" id="A0A7W5JTZ9"/>
<reference evidence="2 3" key="1">
    <citation type="submission" date="2020-08" db="EMBL/GenBank/DDBJ databases">
        <title>Sequencing the genomes of 1000 actinobacteria strains.</title>
        <authorList>
            <person name="Klenk H.-P."/>
        </authorList>
    </citation>
    <scope>NUCLEOTIDE SEQUENCE [LARGE SCALE GENOMIC DNA]</scope>
    <source>
        <strain evidence="2 3">DSM 11053</strain>
    </source>
</reference>
<organism evidence="2 3">
    <name type="scientific">Microlunatus antarcticus</name>
    <dbReference type="NCBI Taxonomy" id="53388"/>
    <lineage>
        <taxon>Bacteria</taxon>
        <taxon>Bacillati</taxon>
        <taxon>Actinomycetota</taxon>
        <taxon>Actinomycetes</taxon>
        <taxon>Propionibacteriales</taxon>
        <taxon>Propionibacteriaceae</taxon>
        <taxon>Microlunatus</taxon>
    </lineage>
</organism>
<accession>A0A7W5JTZ9</accession>
<keyword evidence="1" id="KW-0812">Transmembrane</keyword>
<dbReference type="EMBL" id="JACHZG010000001">
    <property type="protein sequence ID" value="MBB3326193.1"/>
    <property type="molecule type" value="Genomic_DNA"/>
</dbReference>
<keyword evidence="1" id="KW-0472">Membrane</keyword>